<keyword evidence="1" id="KW-1185">Reference proteome</keyword>
<reference evidence="1" key="1">
    <citation type="submission" date="2012-09" db="EMBL/GenBank/DDBJ databases">
        <authorList>
            <person name="Martin A.A."/>
        </authorList>
    </citation>
    <scope>NUCLEOTIDE SEQUENCE</scope>
</reference>
<dbReference type="Proteomes" id="UP000035642">
    <property type="component" value="Unassembled WGS sequence"/>
</dbReference>
<protein>
    <submittedName>
        <fullName evidence="2">Transposase</fullName>
    </submittedName>
</protein>
<proteinExistence type="predicted"/>
<organism evidence="1 2">
    <name type="scientific">Angiostrongylus cantonensis</name>
    <name type="common">Rat lungworm</name>
    <dbReference type="NCBI Taxonomy" id="6313"/>
    <lineage>
        <taxon>Eukaryota</taxon>
        <taxon>Metazoa</taxon>
        <taxon>Ecdysozoa</taxon>
        <taxon>Nematoda</taxon>
        <taxon>Chromadorea</taxon>
        <taxon>Rhabditida</taxon>
        <taxon>Rhabditina</taxon>
        <taxon>Rhabditomorpha</taxon>
        <taxon>Strongyloidea</taxon>
        <taxon>Metastrongylidae</taxon>
        <taxon>Angiostrongylus</taxon>
    </lineage>
</organism>
<reference evidence="2" key="2">
    <citation type="submission" date="2017-02" db="UniProtKB">
        <authorList>
            <consortium name="WormBaseParasite"/>
        </authorList>
    </citation>
    <scope>IDENTIFICATION</scope>
</reference>
<sequence>MLGVSPFTQVRDGIRYCDLRQRSKFKDAALYANQLKIRWAGHVMRVKYNHWTRAVSDWIRRDVKRTPGIPPSRSSEFFAKSLEERYDPRRVPRPNKTHGVTLSRGKEKWKIYWRSLESVDDQRDYR</sequence>
<dbReference type="AlphaFoldDB" id="A0A0K0D9T2"/>
<evidence type="ECO:0000313" key="1">
    <source>
        <dbReference type="Proteomes" id="UP000035642"/>
    </source>
</evidence>
<name>A0A0K0D9T2_ANGCA</name>
<evidence type="ECO:0000313" key="2">
    <source>
        <dbReference type="WBParaSite" id="ACAC_0000692101-mRNA-1"/>
    </source>
</evidence>
<dbReference type="WBParaSite" id="ACAC_0000692101-mRNA-1">
    <property type="protein sequence ID" value="ACAC_0000692101-mRNA-1"/>
    <property type="gene ID" value="ACAC_0000692101"/>
</dbReference>
<accession>A0A0K0D9T2</accession>